<gene>
    <name evidence="8" type="ORF">ALECFALPRED_005343</name>
</gene>
<feature type="non-terminal residue" evidence="8">
    <location>
        <position position="140"/>
    </location>
</feature>
<keyword evidence="9" id="KW-1185">Reference proteome</keyword>
<dbReference type="EMBL" id="CAJPDR010000333">
    <property type="protein sequence ID" value="CAF9932646.1"/>
    <property type="molecule type" value="Genomic_DNA"/>
</dbReference>
<dbReference type="Pfam" id="PF20684">
    <property type="entry name" value="Fung_rhodopsin"/>
    <property type="match status" value="1"/>
</dbReference>
<evidence type="ECO:0000313" key="9">
    <source>
        <dbReference type="Proteomes" id="UP000664203"/>
    </source>
</evidence>
<protein>
    <recommendedName>
        <fullName evidence="7">Rhodopsin domain-containing protein</fullName>
    </recommendedName>
</protein>
<evidence type="ECO:0000256" key="5">
    <source>
        <dbReference type="ARBA" id="ARBA00038359"/>
    </source>
</evidence>
<evidence type="ECO:0000256" key="4">
    <source>
        <dbReference type="ARBA" id="ARBA00023136"/>
    </source>
</evidence>
<feature type="transmembrane region" description="Helical" evidence="6">
    <location>
        <begin position="12"/>
        <end position="32"/>
    </location>
</feature>
<keyword evidence="4 6" id="KW-0472">Membrane</keyword>
<feature type="domain" description="Rhodopsin" evidence="7">
    <location>
        <begin position="2"/>
        <end position="130"/>
    </location>
</feature>
<keyword evidence="2 6" id="KW-0812">Transmembrane</keyword>
<dbReference type="InterPro" id="IPR049326">
    <property type="entry name" value="Rhodopsin_dom_fungi"/>
</dbReference>
<keyword evidence="3 6" id="KW-1133">Transmembrane helix</keyword>
<dbReference type="PANTHER" id="PTHR33048:SF155">
    <property type="entry name" value="INTEGRAL MEMBRANE PROTEIN"/>
    <property type="match status" value="1"/>
</dbReference>
<evidence type="ECO:0000259" key="7">
    <source>
        <dbReference type="Pfam" id="PF20684"/>
    </source>
</evidence>
<reference evidence="8" key="1">
    <citation type="submission" date="2021-03" db="EMBL/GenBank/DDBJ databases">
        <authorList>
            <person name="Tagirdzhanova G."/>
        </authorList>
    </citation>
    <scope>NUCLEOTIDE SEQUENCE</scope>
</reference>
<dbReference type="InterPro" id="IPR052337">
    <property type="entry name" value="SAT4-like"/>
</dbReference>
<comment type="similarity">
    <text evidence="5">Belongs to the SAT4 family.</text>
</comment>
<feature type="transmembrane region" description="Helical" evidence="6">
    <location>
        <begin position="87"/>
        <end position="106"/>
    </location>
</feature>
<evidence type="ECO:0000313" key="8">
    <source>
        <dbReference type="EMBL" id="CAF9932646.1"/>
    </source>
</evidence>
<dbReference type="GO" id="GO:0016020">
    <property type="term" value="C:membrane"/>
    <property type="evidence" value="ECO:0007669"/>
    <property type="project" value="UniProtKB-SubCell"/>
</dbReference>
<sequence length="140" mass="15515">MTRNLWLDDWCILLPMSSIIVASCTISVYTSYGGCHHVFDLQPMQISKSLEWNVISLVFCIGAISIGKVSVALLIYRLQAPSKFRTWVLGFLSVSSVVVAILVVGLEYAQCKPARKLWMPTLPGSCWDAESVNDWDISGS</sequence>
<proteinExistence type="inferred from homology"/>
<evidence type="ECO:0000256" key="3">
    <source>
        <dbReference type="ARBA" id="ARBA00022989"/>
    </source>
</evidence>
<evidence type="ECO:0000256" key="1">
    <source>
        <dbReference type="ARBA" id="ARBA00004141"/>
    </source>
</evidence>
<dbReference type="Proteomes" id="UP000664203">
    <property type="component" value="Unassembled WGS sequence"/>
</dbReference>
<dbReference type="AlphaFoldDB" id="A0A8H3G3Y7"/>
<comment type="subcellular location">
    <subcellularLocation>
        <location evidence="1">Membrane</location>
        <topology evidence="1">Multi-pass membrane protein</topology>
    </subcellularLocation>
</comment>
<dbReference type="PROSITE" id="PS51257">
    <property type="entry name" value="PROKAR_LIPOPROTEIN"/>
    <property type="match status" value="1"/>
</dbReference>
<feature type="transmembrane region" description="Helical" evidence="6">
    <location>
        <begin position="52"/>
        <end position="75"/>
    </location>
</feature>
<accession>A0A8H3G3Y7</accession>
<evidence type="ECO:0000256" key="6">
    <source>
        <dbReference type="SAM" id="Phobius"/>
    </source>
</evidence>
<comment type="caution">
    <text evidence="8">The sequence shown here is derived from an EMBL/GenBank/DDBJ whole genome shotgun (WGS) entry which is preliminary data.</text>
</comment>
<dbReference type="OrthoDB" id="3897607at2759"/>
<dbReference type="PANTHER" id="PTHR33048">
    <property type="entry name" value="PTH11-LIKE INTEGRAL MEMBRANE PROTEIN (AFU_ORTHOLOGUE AFUA_5G11245)"/>
    <property type="match status" value="1"/>
</dbReference>
<name>A0A8H3G3Y7_9LECA</name>
<organism evidence="8 9">
    <name type="scientific">Alectoria fallacina</name>
    <dbReference type="NCBI Taxonomy" id="1903189"/>
    <lineage>
        <taxon>Eukaryota</taxon>
        <taxon>Fungi</taxon>
        <taxon>Dikarya</taxon>
        <taxon>Ascomycota</taxon>
        <taxon>Pezizomycotina</taxon>
        <taxon>Lecanoromycetes</taxon>
        <taxon>OSLEUM clade</taxon>
        <taxon>Lecanoromycetidae</taxon>
        <taxon>Lecanorales</taxon>
        <taxon>Lecanorineae</taxon>
        <taxon>Parmeliaceae</taxon>
        <taxon>Alectoria</taxon>
    </lineage>
</organism>
<evidence type="ECO:0000256" key="2">
    <source>
        <dbReference type="ARBA" id="ARBA00022692"/>
    </source>
</evidence>